<name>A0ABT5YBF7_9GAMM</name>
<feature type="transmembrane region" description="Helical" evidence="6">
    <location>
        <begin position="157"/>
        <end position="177"/>
    </location>
</feature>
<proteinExistence type="predicted"/>
<feature type="transmembrane region" description="Helical" evidence="6">
    <location>
        <begin position="117"/>
        <end position="137"/>
    </location>
</feature>
<sequence length="325" mass="35104">MASKPVQTPKFIVRALLIGAIVIALAVLPAFIDSYTLRIATGALMWAGLACAWNIVGGYAGYISFGHSAFFGIGAYTTAILMQSDFGASFFVTLLPAIILSIAVAVVIGGPTMRLRGAYFAIATWAFAEMLMQLVTVLDFTGGTAGLSLPAYLNEFFFYYTMLIAAAASFVGVWLLIEHSRFGFRIKALRDDEPAAESLGIRTNLVKVQSFALSAAITALFGSIYAYWTTYIDPHSVMGPQITDQMVVMVLLGGLGTIWGPALGGVLLWITNRYIWSTFGDTVIYLPILGVIIALVVLFLPNGLISLLVGRQRGKELISNILRKF</sequence>
<feature type="transmembrane region" description="Helical" evidence="6">
    <location>
        <begin position="282"/>
        <end position="300"/>
    </location>
</feature>
<accession>A0ABT5YBF7</accession>
<evidence type="ECO:0000256" key="3">
    <source>
        <dbReference type="ARBA" id="ARBA00022692"/>
    </source>
</evidence>
<evidence type="ECO:0000313" key="7">
    <source>
        <dbReference type="EMBL" id="MDF0750904.1"/>
    </source>
</evidence>
<keyword evidence="2" id="KW-1003">Cell membrane</keyword>
<feature type="transmembrane region" description="Helical" evidence="6">
    <location>
        <begin position="88"/>
        <end position="110"/>
    </location>
</feature>
<dbReference type="EMBL" id="JANCMW010000006">
    <property type="protein sequence ID" value="MDF0750904.1"/>
    <property type="molecule type" value="Genomic_DNA"/>
</dbReference>
<feature type="transmembrane region" description="Helical" evidence="6">
    <location>
        <begin position="248"/>
        <end position="270"/>
    </location>
</feature>
<comment type="caution">
    <text evidence="7">The sequence shown here is derived from an EMBL/GenBank/DDBJ whole genome shotgun (WGS) entry which is preliminary data.</text>
</comment>
<dbReference type="PANTHER" id="PTHR30482">
    <property type="entry name" value="HIGH-AFFINITY BRANCHED-CHAIN AMINO ACID TRANSPORT SYSTEM PERMEASE"/>
    <property type="match status" value="1"/>
</dbReference>
<dbReference type="Proteomes" id="UP001143391">
    <property type="component" value="Unassembled WGS sequence"/>
</dbReference>
<comment type="subcellular location">
    <subcellularLocation>
        <location evidence="1">Cell inner membrane</location>
        <topology evidence="1">Multi-pass membrane protein</topology>
    </subcellularLocation>
</comment>
<keyword evidence="5 6" id="KW-0472">Membrane</keyword>
<keyword evidence="4 6" id="KW-1133">Transmembrane helix</keyword>
<keyword evidence="8" id="KW-1185">Reference proteome</keyword>
<feature type="transmembrane region" description="Helical" evidence="6">
    <location>
        <begin position="211"/>
        <end position="228"/>
    </location>
</feature>
<feature type="transmembrane region" description="Helical" evidence="6">
    <location>
        <begin position="38"/>
        <end position="56"/>
    </location>
</feature>
<protein>
    <submittedName>
        <fullName evidence="7">Branched-chain amino acid ABC transporter permease</fullName>
    </submittedName>
</protein>
<feature type="transmembrane region" description="Helical" evidence="6">
    <location>
        <begin position="12"/>
        <end position="32"/>
    </location>
</feature>
<evidence type="ECO:0000256" key="4">
    <source>
        <dbReference type="ARBA" id="ARBA00022989"/>
    </source>
</evidence>
<dbReference type="InterPro" id="IPR001851">
    <property type="entry name" value="ABC_transp_permease"/>
</dbReference>
<dbReference type="CDD" id="cd06581">
    <property type="entry name" value="TM_PBP1_LivM_like"/>
    <property type="match status" value="1"/>
</dbReference>
<organism evidence="7 8">
    <name type="scientific">Marinobacter iranensis</name>
    <dbReference type="NCBI Taxonomy" id="2962607"/>
    <lineage>
        <taxon>Bacteria</taxon>
        <taxon>Pseudomonadati</taxon>
        <taxon>Pseudomonadota</taxon>
        <taxon>Gammaproteobacteria</taxon>
        <taxon>Pseudomonadales</taxon>
        <taxon>Marinobacteraceae</taxon>
        <taxon>Marinobacter</taxon>
    </lineage>
</organism>
<gene>
    <name evidence="7" type="ORF">NLU14_11790</name>
</gene>
<evidence type="ECO:0000256" key="1">
    <source>
        <dbReference type="ARBA" id="ARBA00004429"/>
    </source>
</evidence>
<evidence type="ECO:0000256" key="5">
    <source>
        <dbReference type="ARBA" id="ARBA00023136"/>
    </source>
</evidence>
<evidence type="ECO:0000256" key="6">
    <source>
        <dbReference type="SAM" id="Phobius"/>
    </source>
</evidence>
<dbReference type="Pfam" id="PF02653">
    <property type="entry name" value="BPD_transp_2"/>
    <property type="match status" value="1"/>
</dbReference>
<reference evidence="7" key="1">
    <citation type="submission" date="2022-07" db="EMBL/GenBank/DDBJ databases">
        <title>Marinobacter iranensis a new bacterium isolate from a hipersaline lake in Iran.</title>
        <authorList>
            <person name="Mohammad A.M.A."/>
            <person name="Cristina S.-P."/>
            <person name="Antonio V."/>
        </authorList>
    </citation>
    <scope>NUCLEOTIDE SEQUENCE</scope>
    <source>
        <strain evidence="7">71-i</strain>
    </source>
</reference>
<dbReference type="RefSeq" id="WP_275706706.1">
    <property type="nucleotide sequence ID" value="NZ_JANCMW010000006.1"/>
</dbReference>
<keyword evidence="3 6" id="KW-0812">Transmembrane</keyword>
<dbReference type="InterPro" id="IPR043428">
    <property type="entry name" value="LivM-like"/>
</dbReference>
<dbReference type="PANTHER" id="PTHR30482:SF10">
    <property type="entry name" value="HIGH-AFFINITY BRANCHED-CHAIN AMINO ACID TRANSPORT PROTEIN BRAE"/>
    <property type="match status" value="1"/>
</dbReference>
<evidence type="ECO:0000313" key="8">
    <source>
        <dbReference type="Proteomes" id="UP001143391"/>
    </source>
</evidence>
<evidence type="ECO:0000256" key="2">
    <source>
        <dbReference type="ARBA" id="ARBA00022475"/>
    </source>
</evidence>